<keyword evidence="4" id="KW-1185">Reference proteome</keyword>
<accession>A0ABU5RVU6</accession>
<dbReference type="RefSeq" id="WP_323305878.1">
    <property type="nucleotide sequence ID" value="NZ_JAYGHX010000006.1"/>
</dbReference>
<dbReference type="EMBL" id="JAYGHX010000006">
    <property type="protein sequence ID" value="MEA5391900.1"/>
    <property type="molecule type" value="Genomic_DNA"/>
</dbReference>
<dbReference type="Proteomes" id="UP001304461">
    <property type="component" value="Unassembled WGS sequence"/>
</dbReference>
<dbReference type="Pfam" id="PF00248">
    <property type="entry name" value="Aldo_ket_red"/>
    <property type="match status" value="1"/>
</dbReference>
<dbReference type="PANTHER" id="PTHR43364">
    <property type="entry name" value="NADH-SPECIFIC METHYLGLYOXAL REDUCTASE-RELATED"/>
    <property type="match status" value="1"/>
</dbReference>
<dbReference type="InterPro" id="IPR050523">
    <property type="entry name" value="AKR_Detox_Biosynth"/>
</dbReference>
<dbReference type="SUPFAM" id="SSF51430">
    <property type="entry name" value="NAD(P)-linked oxidoreductase"/>
    <property type="match status" value="1"/>
</dbReference>
<dbReference type="PANTHER" id="PTHR43364:SF4">
    <property type="entry name" value="NAD(P)-LINKED OXIDOREDUCTASE SUPERFAMILY PROTEIN"/>
    <property type="match status" value="1"/>
</dbReference>
<comment type="caution">
    <text evidence="3">The sequence shown here is derived from an EMBL/GenBank/DDBJ whole genome shotgun (WGS) entry which is preliminary data.</text>
</comment>
<reference evidence="3 4" key="1">
    <citation type="submission" date="2023-12" db="EMBL/GenBank/DDBJ databases">
        <title>Baltic Sea Cyanobacteria.</title>
        <authorList>
            <person name="Delbaje E."/>
            <person name="Fewer D.P."/>
            <person name="Shishido T.K."/>
        </authorList>
    </citation>
    <scope>NUCLEOTIDE SEQUENCE [LARGE SCALE GENOMIC DNA]</scope>
    <source>
        <strain evidence="3 4">UHCC 0139</strain>
    </source>
</reference>
<protein>
    <submittedName>
        <fullName evidence="3">Aldo/keto reductase</fullName>
    </submittedName>
</protein>
<keyword evidence="1" id="KW-0560">Oxidoreductase</keyword>
<name>A0ABU5RVU6_9CYAN</name>
<organism evidence="3 4">
    <name type="scientific">Cyanobium gracile UHCC 0139</name>
    <dbReference type="NCBI Taxonomy" id="3110308"/>
    <lineage>
        <taxon>Bacteria</taxon>
        <taxon>Bacillati</taxon>
        <taxon>Cyanobacteriota</taxon>
        <taxon>Cyanophyceae</taxon>
        <taxon>Synechococcales</taxon>
        <taxon>Prochlorococcaceae</taxon>
        <taxon>Cyanobium</taxon>
    </lineage>
</organism>
<gene>
    <name evidence="3" type="ORF">VB738_11600</name>
</gene>
<dbReference type="Gene3D" id="3.20.20.100">
    <property type="entry name" value="NADP-dependent oxidoreductase domain"/>
    <property type="match status" value="1"/>
</dbReference>
<dbReference type="InterPro" id="IPR036812">
    <property type="entry name" value="NAD(P)_OxRdtase_dom_sf"/>
</dbReference>
<sequence>MADPAAILPDPPPSVVPGVGVGTWAWGNQFLWGYDPAQDDTLAACFHRAVDLGLTFFDTADSYGTGRYGGRSESLLGDFVAALPPARRQRLTVATKLAPFPWRLGRRGFDAAFEASLGRLRGHLDRVQLHWSTARYAPWQEGPLLEGLADLVAEGRVGSLGISNLGPRRLRRVHDQLARRGLRLASLQVQLSLLAPDAIGAHGVASVCRELGIELLAYSPLALGLLAQPPGESRAALPAGPRGLLFRRLGPRIQPLLQTMERIARAHEAPMAAVAINWCRAHGALPLVGMRRPDQAEAAAAAAAWCLAEEERQDLDRVALRGEARMPANPFQSA</sequence>
<dbReference type="InterPro" id="IPR023210">
    <property type="entry name" value="NADP_OxRdtase_dom"/>
</dbReference>
<feature type="domain" description="NADP-dependent oxidoreductase" evidence="2">
    <location>
        <begin position="19"/>
        <end position="318"/>
    </location>
</feature>
<proteinExistence type="predicted"/>
<evidence type="ECO:0000259" key="2">
    <source>
        <dbReference type="Pfam" id="PF00248"/>
    </source>
</evidence>
<evidence type="ECO:0000313" key="3">
    <source>
        <dbReference type="EMBL" id="MEA5391900.1"/>
    </source>
</evidence>
<evidence type="ECO:0000256" key="1">
    <source>
        <dbReference type="ARBA" id="ARBA00023002"/>
    </source>
</evidence>
<evidence type="ECO:0000313" key="4">
    <source>
        <dbReference type="Proteomes" id="UP001304461"/>
    </source>
</evidence>